<dbReference type="PANTHER" id="PTHR30006:SF25">
    <property type="entry name" value="PHOSPHOGLYCERATE TRANSPORT REGULATORY PROTEIN PGTC"/>
    <property type="match status" value="1"/>
</dbReference>
<dbReference type="InterPro" id="IPR006059">
    <property type="entry name" value="SBP"/>
</dbReference>
<dbReference type="Gene3D" id="3.40.190.10">
    <property type="entry name" value="Periplasmic binding protein-like II"/>
    <property type="match status" value="2"/>
</dbReference>
<evidence type="ECO:0000256" key="1">
    <source>
        <dbReference type="ARBA" id="ARBA00022729"/>
    </source>
</evidence>
<reference evidence="2 3" key="1">
    <citation type="journal article" date="2019" name="Emerg. Microbes Infect.">
        <title>Comprehensive subspecies identification of 175 nontuberculous mycobacteria species based on 7547 genomic profiles.</title>
        <authorList>
            <person name="Matsumoto Y."/>
            <person name="Kinjo T."/>
            <person name="Motooka D."/>
            <person name="Nabeya D."/>
            <person name="Jung N."/>
            <person name="Uechi K."/>
            <person name="Horii T."/>
            <person name="Iida T."/>
            <person name="Fujita J."/>
            <person name="Nakamura S."/>
        </authorList>
    </citation>
    <scope>NUCLEOTIDE SEQUENCE [LARGE SCALE GENOMIC DNA]</scope>
    <source>
        <strain evidence="2 3">JCM 12375</strain>
    </source>
</reference>
<evidence type="ECO:0000313" key="2">
    <source>
        <dbReference type="EMBL" id="BBX32250.1"/>
    </source>
</evidence>
<organism evidence="2 3">
    <name type="scientific">Mycolicibacterium mageritense</name>
    <name type="common">Mycobacterium mageritense</name>
    <dbReference type="NCBI Taxonomy" id="53462"/>
    <lineage>
        <taxon>Bacteria</taxon>
        <taxon>Bacillati</taxon>
        <taxon>Actinomycetota</taxon>
        <taxon>Actinomycetes</taxon>
        <taxon>Mycobacteriales</taxon>
        <taxon>Mycobacteriaceae</taxon>
        <taxon>Mycolicibacterium</taxon>
    </lineage>
</organism>
<evidence type="ECO:0000313" key="3">
    <source>
        <dbReference type="Proteomes" id="UP000465622"/>
    </source>
</evidence>
<name>A0ABN5Y3X2_MYCME</name>
<dbReference type="PANTHER" id="PTHR30006">
    <property type="entry name" value="THIAMINE-BINDING PERIPLASMIC PROTEIN-RELATED"/>
    <property type="match status" value="1"/>
</dbReference>
<gene>
    <name evidence="2" type="ORF">MMAGJ_15320</name>
</gene>
<sequence>MENKEAPRTVSTHQIANRSPIGRRIATMLGGTALVAALAACGVGGDYSDVKPELPDYYPAGYAQLVDASKQEGGELTIYSNTDQQSWAPIIDAFQDKFPWVGSINATNLDSDEVFQRALSEQATGQDSADIVVSNAADAWADFAERPDTLVSYASPELRHLPDWASPLPNVYSLSVDPISMVYNTALIPQDERPTSIADLAAKVTAHPDDFNGMIAVRNPAGAFGFTVTSAFVNNDPDAAWADFAKILPFSKNETSTGGMVEKVTSGEYSVGFFMGSPALTAEQRTGGLIKAVFPTDGTPLLRRGIGIAHGAPHEATAKLFLDFVLSEAGQKAVSEGGLTAYRDGVQRAEDGVATYQEVVDSVGPKSLIFVPYTKAGDEEIDAFSERWKSLQAD</sequence>
<keyword evidence="1" id="KW-0732">Signal</keyword>
<dbReference type="EMBL" id="AP022567">
    <property type="protein sequence ID" value="BBX32250.1"/>
    <property type="molecule type" value="Genomic_DNA"/>
</dbReference>
<keyword evidence="3" id="KW-1185">Reference proteome</keyword>
<dbReference type="Proteomes" id="UP000465622">
    <property type="component" value="Chromosome"/>
</dbReference>
<dbReference type="SUPFAM" id="SSF53850">
    <property type="entry name" value="Periplasmic binding protein-like II"/>
    <property type="match status" value="1"/>
</dbReference>
<accession>A0ABN5Y3X2</accession>
<dbReference type="Pfam" id="PF13416">
    <property type="entry name" value="SBP_bac_8"/>
    <property type="match status" value="1"/>
</dbReference>
<proteinExistence type="predicted"/>
<protein>
    <submittedName>
        <fullName evidence="2">ABC transporter substrate-binding protein</fullName>
    </submittedName>
</protein>